<comment type="caution">
    <text evidence="2">The sequence shown here is derived from an EMBL/GenBank/DDBJ whole genome shotgun (WGS) entry which is preliminary data.</text>
</comment>
<accession>A0A843X997</accession>
<proteinExistence type="predicted"/>
<organism evidence="2 3">
    <name type="scientific">Colocasia esculenta</name>
    <name type="common">Wild taro</name>
    <name type="synonym">Arum esculentum</name>
    <dbReference type="NCBI Taxonomy" id="4460"/>
    <lineage>
        <taxon>Eukaryota</taxon>
        <taxon>Viridiplantae</taxon>
        <taxon>Streptophyta</taxon>
        <taxon>Embryophyta</taxon>
        <taxon>Tracheophyta</taxon>
        <taxon>Spermatophyta</taxon>
        <taxon>Magnoliopsida</taxon>
        <taxon>Liliopsida</taxon>
        <taxon>Araceae</taxon>
        <taxon>Aroideae</taxon>
        <taxon>Colocasieae</taxon>
        <taxon>Colocasia</taxon>
    </lineage>
</organism>
<evidence type="ECO:0000313" key="3">
    <source>
        <dbReference type="Proteomes" id="UP000652761"/>
    </source>
</evidence>
<feature type="region of interest" description="Disordered" evidence="1">
    <location>
        <begin position="28"/>
        <end position="68"/>
    </location>
</feature>
<dbReference type="EMBL" id="NMUH01006745">
    <property type="protein sequence ID" value="MQM15919.1"/>
    <property type="molecule type" value="Genomic_DNA"/>
</dbReference>
<evidence type="ECO:0000313" key="2">
    <source>
        <dbReference type="EMBL" id="MQM15919.1"/>
    </source>
</evidence>
<sequence>ARRPVKTQQGKTAMALAPRVLGFSQPAAEHASAVNAQQSRRSGGSCSSPQSPKYPSTGHRMASAPGTLQVSKGSLRTPLILFGSDTVYRTGPAGIIP</sequence>
<feature type="compositionally biased region" description="Low complexity" evidence="1">
    <location>
        <begin position="38"/>
        <end position="51"/>
    </location>
</feature>
<dbReference type="AlphaFoldDB" id="A0A843X997"/>
<name>A0A843X997_COLES</name>
<keyword evidence="3" id="KW-1185">Reference proteome</keyword>
<feature type="non-terminal residue" evidence="2">
    <location>
        <position position="97"/>
    </location>
</feature>
<reference evidence="2" key="1">
    <citation type="submission" date="2017-07" db="EMBL/GenBank/DDBJ databases">
        <title>Taro Niue Genome Assembly and Annotation.</title>
        <authorList>
            <person name="Atibalentja N."/>
            <person name="Keating K."/>
            <person name="Fields C.J."/>
        </authorList>
    </citation>
    <scope>NUCLEOTIDE SEQUENCE</scope>
    <source>
        <strain evidence="2">Niue_2</strain>
        <tissue evidence="2">Leaf</tissue>
    </source>
</reference>
<gene>
    <name evidence="2" type="ORF">Taro_048873</name>
</gene>
<protein>
    <submittedName>
        <fullName evidence="2">Uncharacterized protein</fullName>
    </submittedName>
</protein>
<dbReference type="Proteomes" id="UP000652761">
    <property type="component" value="Unassembled WGS sequence"/>
</dbReference>
<evidence type="ECO:0000256" key="1">
    <source>
        <dbReference type="SAM" id="MobiDB-lite"/>
    </source>
</evidence>